<dbReference type="SUPFAM" id="SSF57667">
    <property type="entry name" value="beta-beta-alpha zinc fingers"/>
    <property type="match status" value="6"/>
</dbReference>
<dbReference type="PROSITE" id="PS00028">
    <property type="entry name" value="ZINC_FINGER_C2H2_1"/>
    <property type="match status" value="7"/>
</dbReference>
<dbReference type="GO" id="GO:0005634">
    <property type="term" value="C:nucleus"/>
    <property type="evidence" value="ECO:0007669"/>
    <property type="project" value="InterPro"/>
</dbReference>
<dbReference type="AlphaFoldDB" id="A0A1J1IXP2"/>
<feature type="binding site" evidence="6">
    <location>
        <position position="60"/>
    </location>
    <ligand>
        <name>Zn(2+)</name>
        <dbReference type="ChEBI" id="CHEBI:29105"/>
    </ligand>
</feature>
<dbReference type="PROSITE" id="PS51915">
    <property type="entry name" value="ZAD"/>
    <property type="match status" value="1"/>
</dbReference>
<evidence type="ECO:0000256" key="4">
    <source>
        <dbReference type="ARBA" id="ARBA00022833"/>
    </source>
</evidence>
<dbReference type="InterPro" id="IPR036236">
    <property type="entry name" value="Znf_C2H2_sf"/>
</dbReference>
<evidence type="ECO:0000256" key="3">
    <source>
        <dbReference type="ARBA" id="ARBA00022771"/>
    </source>
</evidence>
<dbReference type="GO" id="GO:0008270">
    <property type="term" value="F:zinc ion binding"/>
    <property type="evidence" value="ECO:0007669"/>
    <property type="project" value="UniProtKB-UniRule"/>
</dbReference>
<dbReference type="Gene3D" id="3.30.160.60">
    <property type="entry name" value="Classic Zinc Finger"/>
    <property type="match status" value="7"/>
</dbReference>
<keyword evidence="1 6" id="KW-0479">Metal-binding</keyword>
<dbReference type="PROSITE" id="PS50157">
    <property type="entry name" value="ZINC_FINGER_C2H2_2"/>
    <property type="match status" value="6"/>
</dbReference>
<evidence type="ECO:0000259" key="7">
    <source>
        <dbReference type="PROSITE" id="PS50157"/>
    </source>
</evidence>
<feature type="binding site" evidence="6">
    <location>
        <position position="15"/>
    </location>
    <ligand>
        <name>Zn(2+)</name>
        <dbReference type="ChEBI" id="CHEBI:29105"/>
    </ligand>
</feature>
<reference evidence="9 10" key="1">
    <citation type="submission" date="2015-04" db="EMBL/GenBank/DDBJ databases">
        <authorList>
            <person name="Syromyatnikov M.Y."/>
            <person name="Popov V.N."/>
        </authorList>
    </citation>
    <scope>NUCLEOTIDE SEQUENCE [LARGE SCALE GENOMIC DNA]</scope>
</reference>
<dbReference type="Pfam" id="PF07776">
    <property type="entry name" value="zf-AD"/>
    <property type="match status" value="1"/>
</dbReference>
<feature type="domain" description="C2H2-type" evidence="7">
    <location>
        <begin position="367"/>
        <end position="397"/>
    </location>
</feature>
<sequence length="514" mass="60422">MVENISYLDDICRLCLATRSKENLQIFSKIESTTKTKFEDLTQIELSLNDDYPNNMCSECSDRLDSFYFYKNQLVRKQNELVQFLGIDNKIAVCNTKKQLYETTEDFITEEICLEEDLIEEDEFDVIYENEEVLDMTDEEIEVYDSHDEIIVESMEEGEKSSLTEFTEDFHDNQNQKVLRSEEIKYEIIEPKLILTPSQIATGMIKCEQCKMIFKKKHFYNKHLEKVHNNPSFICETCGKISHSRLQWRSHLRNHDQTLKYACNYEGCEKAFRVKHHLTNHLRSHTKESPFQCPFEGCSSKFRQKFALTVHLRKHTGEFITCDQCKSPFVTQFMLNKHKDKCNGTFKPLTLRNSSKFKKSQNYSDAYKCLFEECDETFKAKVTLQKHLSKVHKMNVTPTLCVICFQNFDSQQSLKIHQRDHLPFTCSLCSTSFKSRDNLENHLAKSHERNENRPHGCDQCSASFKRAEHLKTHIAYKHSNNRPFTCDVCSFIFASKSDLKVHMKIHLKTKSNFL</sequence>
<dbReference type="Gene3D" id="3.40.1800.20">
    <property type="match status" value="1"/>
</dbReference>
<dbReference type="PANTHER" id="PTHR24409:SF295">
    <property type="entry name" value="AZ2-RELATED"/>
    <property type="match status" value="1"/>
</dbReference>
<evidence type="ECO:0000256" key="6">
    <source>
        <dbReference type="PROSITE-ProRule" id="PRU01263"/>
    </source>
</evidence>
<proteinExistence type="predicted"/>
<evidence type="ECO:0000313" key="9">
    <source>
        <dbReference type="EMBL" id="CRL04848.1"/>
    </source>
</evidence>
<gene>
    <name evidence="9" type="ORF">CLUMA_CG017901</name>
</gene>
<dbReference type="FunFam" id="3.30.160.60:FF:000624">
    <property type="entry name" value="zinc finger protein 697"/>
    <property type="match status" value="1"/>
</dbReference>
<feature type="binding site" evidence="6">
    <location>
        <position position="12"/>
    </location>
    <ligand>
        <name>Zn(2+)</name>
        <dbReference type="ChEBI" id="CHEBI:29105"/>
    </ligand>
</feature>
<feature type="domain" description="C2H2-type" evidence="7">
    <location>
        <begin position="291"/>
        <end position="320"/>
    </location>
</feature>
<keyword evidence="2" id="KW-0677">Repeat</keyword>
<feature type="domain" description="C2H2-type" evidence="7">
    <location>
        <begin position="424"/>
        <end position="452"/>
    </location>
</feature>
<protein>
    <submittedName>
        <fullName evidence="9">CLUMA_CG017901, isoform A</fullName>
    </submittedName>
</protein>
<name>A0A1J1IXP2_9DIPT</name>
<dbReference type="SUPFAM" id="SSF57716">
    <property type="entry name" value="Glucocorticoid receptor-like (DNA-binding domain)"/>
    <property type="match status" value="1"/>
</dbReference>
<evidence type="ECO:0000256" key="1">
    <source>
        <dbReference type="ARBA" id="ARBA00022723"/>
    </source>
</evidence>
<dbReference type="GO" id="GO:0000981">
    <property type="term" value="F:DNA-binding transcription factor activity, RNA polymerase II-specific"/>
    <property type="evidence" value="ECO:0007669"/>
    <property type="project" value="TreeGrafter"/>
</dbReference>
<evidence type="ECO:0000259" key="8">
    <source>
        <dbReference type="PROSITE" id="PS51915"/>
    </source>
</evidence>
<keyword evidence="3 5" id="KW-0863">Zinc-finger</keyword>
<feature type="domain" description="C2H2-type" evidence="7">
    <location>
        <begin position="261"/>
        <end position="290"/>
    </location>
</feature>
<evidence type="ECO:0000256" key="5">
    <source>
        <dbReference type="PROSITE-ProRule" id="PRU00042"/>
    </source>
</evidence>
<organism evidence="9 10">
    <name type="scientific">Clunio marinus</name>
    <dbReference type="NCBI Taxonomy" id="568069"/>
    <lineage>
        <taxon>Eukaryota</taxon>
        <taxon>Metazoa</taxon>
        <taxon>Ecdysozoa</taxon>
        <taxon>Arthropoda</taxon>
        <taxon>Hexapoda</taxon>
        <taxon>Insecta</taxon>
        <taxon>Pterygota</taxon>
        <taxon>Neoptera</taxon>
        <taxon>Endopterygota</taxon>
        <taxon>Diptera</taxon>
        <taxon>Nematocera</taxon>
        <taxon>Chironomoidea</taxon>
        <taxon>Chironomidae</taxon>
        <taxon>Clunio</taxon>
    </lineage>
</organism>
<accession>A0A1J1IXP2</accession>
<dbReference type="OrthoDB" id="6077919at2759"/>
<evidence type="ECO:0000256" key="2">
    <source>
        <dbReference type="ARBA" id="ARBA00022737"/>
    </source>
</evidence>
<feature type="domain" description="ZAD" evidence="8">
    <location>
        <begin position="10"/>
        <end position="84"/>
    </location>
</feature>
<dbReference type="SMART" id="SM00868">
    <property type="entry name" value="zf-AD"/>
    <property type="match status" value="1"/>
</dbReference>
<keyword evidence="10" id="KW-1185">Reference proteome</keyword>
<dbReference type="InterPro" id="IPR012934">
    <property type="entry name" value="Znf_AD"/>
</dbReference>
<dbReference type="Proteomes" id="UP000183832">
    <property type="component" value="Unassembled WGS sequence"/>
</dbReference>
<dbReference type="STRING" id="568069.A0A1J1IXP2"/>
<feature type="domain" description="C2H2-type" evidence="7">
    <location>
        <begin position="484"/>
        <end position="511"/>
    </location>
</feature>
<dbReference type="PANTHER" id="PTHR24409">
    <property type="entry name" value="ZINC FINGER PROTEIN 142"/>
    <property type="match status" value="1"/>
</dbReference>
<feature type="binding site" evidence="6">
    <location>
        <position position="57"/>
    </location>
    <ligand>
        <name>Zn(2+)</name>
        <dbReference type="ChEBI" id="CHEBI:29105"/>
    </ligand>
</feature>
<feature type="domain" description="C2H2-type" evidence="7">
    <location>
        <begin position="455"/>
        <end position="483"/>
    </location>
</feature>
<dbReference type="Pfam" id="PF00096">
    <property type="entry name" value="zf-C2H2"/>
    <property type="match status" value="4"/>
</dbReference>
<evidence type="ECO:0000313" key="10">
    <source>
        <dbReference type="Proteomes" id="UP000183832"/>
    </source>
</evidence>
<dbReference type="InterPro" id="IPR013087">
    <property type="entry name" value="Znf_C2H2_type"/>
</dbReference>
<keyword evidence="4 6" id="KW-0862">Zinc</keyword>
<dbReference type="EMBL" id="CVRI01000063">
    <property type="protein sequence ID" value="CRL04848.1"/>
    <property type="molecule type" value="Genomic_DNA"/>
</dbReference>
<dbReference type="SMART" id="SM00355">
    <property type="entry name" value="ZnF_C2H2"/>
    <property type="match status" value="10"/>
</dbReference>
<dbReference type="GO" id="GO:0000977">
    <property type="term" value="F:RNA polymerase II transcription regulatory region sequence-specific DNA binding"/>
    <property type="evidence" value="ECO:0007669"/>
    <property type="project" value="TreeGrafter"/>
</dbReference>